<dbReference type="SUPFAM" id="SSF47384">
    <property type="entry name" value="Homodimeric domain of signal transducing histidine kinase"/>
    <property type="match status" value="1"/>
</dbReference>
<reference evidence="25 26" key="1">
    <citation type="submission" date="2019-07" db="EMBL/GenBank/DDBJ databases">
        <title>Whole genome shotgun sequence of Vibrio sagamiensis NBRC 104589.</title>
        <authorList>
            <person name="Hosoyama A."/>
            <person name="Uohara A."/>
            <person name="Ohji S."/>
            <person name="Ichikawa N."/>
        </authorList>
    </citation>
    <scope>NUCLEOTIDE SEQUENCE [LARGE SCALE GENOMIC DNA]</scope>
    <source>
        <strain evidence="25 26">NBRC 104589</strain>
    </source>
</reference>
<dbReference type="OrthoDB" id="6724607at2"/>
<dbReference type="GO" id="GO:0005524">
    <property type="term" value="F:ATP binding"/>
    <property type="evidence" value="ECO:0007669"/>
    <property type="project" value="UniProtKB-KW"/>
</dbReference>
<dbReference type="InterPro" id="IPR037952">
    <property type="entry name" value="Sensor_TorS"/>
</dbReference>
<dbReference type="CDD" id="cd06225">
    <property type="entry name" value="HAMP"/>
    <property type="match status" value="1"/>
</dbReference>
<dbReference type="PIRSF" id="PIRSF036437">
    <property type="entry name" value="HK_TorS"/>
    <property type="match status" value="1"/>
</dbReference>
<feature type="domain" description="Histidine kinase" evidence="21">
    <location>
        <begin position="476"/>
        <end position="694"/>
    </location>
</feature>
<dbReference type="Pfam" id="PF21689">
    <property type="entry name" value="TorS_sensor_domain"/>
    <property type="match status" value="1"/>
</dbReference>
<keyword evidence="6" id="KW-0808">Transferase</keyword>
<dbReference type="CDD" id="cd16922">
    <property type="entry name" value="HATPase_EvgS-ArcB-TorS-like"/>
    <property type="match status" value="1"/>
</dbReference>
<evidence type="ECO:0000256" key="17">
    <source>
        <dbReference type="PROSITE-ProRule" id="PRU00110"/>
    </source>
</evidence>
<dbReference type="SMART" id="SM00387">
    <property type="entry name" value="HATPase_c"/>
    <property type="match status" value="1"/>
</dbReference>
<dbReference type="SMART" id="SM00448">
    <property type="entry name" value="REC"/>
    <property type="match status" value="1"/>
</dbReference>
<evidence type="ECO:0000256" key="16">
    <source>
        <dbReference type="ARBA" id="ARBA00068150"/>
    </source>
</evidence>
<dbReference type="AlphaFoldDB" id="A0A511QF11"/>
<feature type="modified residue" description="4-aspartylphosphate" evidence="18">
    <location>
        <position position="762"/>
    </location>
</feature>
<dbReference type="GO" id="GO:0016787">
    <property type="term" value="F:hydrolase activity"/>
    <property type="evidence" value="ECO:0007669"/>
    <property type="project" value="UniProtKB-KW"/>
</dbReference>
<name>A0A511QF11_9VIBR</name>
<dbReference type="PANTHER" id="PTHR45339">
    <property type="entry name" value="HYBRID SIGNAL TRANSDUCTION HISTIDINE KINASE J"/>
    <property type="match status" value="1"/>
</dbReference>
<evidence type="ECO:0000256" key="8">
    <source>
        <dbReference type="ARBA" id="ARBA00022741"/>
    </source>
</evidence>
<evidence type="ECO:0000256" key="19">
    <source>
        <dbReference type="SAM" id="Coils"/>
    </source>
</evidence>
<keyword evidence="26" id="KW-1185">Reference proteome</keyword>
<dbReference type="Proteomes" id="UP000321922">
    <property type="component" value="Unassembled WGS sequence"/>
</dbReference>
<dbReference type="Pfam" id="PF01627">
    <property type="entry name" value="Hpt"/>
    <property type="match status" value="1"/>
</dbReference>
<protein>
    <recommendedName>
        <fullName evidence="16">Sensory/regulatory protein RpfC</fullName>
        <ecNumber evidence="3">2.7.13.3</ecNumber>
    </recommendedName>
</protein>
<dbReference type="InterPro" id="IPR036890">
    <property type="entry name" value="HATPase_C_sf"/>
</dbReference>
<evidence type="ECO:0000313" key="26">
    <source>
        <dbReference type="Proteomes" id="UP000321922"/>
    </source>
</evidence>
<dbReference type="Gene3D" id="6.10.340.10">
    <property type="match status" value="1"/>
</dbReference>
<evidence type="ECO:0000256" key="3">
    <source>
        <dbReference type="ARBA" id="ARBA00012438"/>
    </source>
</evidence>
<dbReference type="SUPFAM" id="SSF47226">
    <property type="entry name" value="Histidine-containing phosphotransfer domain, HPT domain"/>
    <property type="match status" value="1"/>
</dbReference>
<feature type="domain" description="Response regulatory" evidence="22">
    <location>
        <begin position="713"/>
        <end position="836"/>
    </location>
</feature>
<keyword evidence="14 20" id="KW-0472">Membrane</keyword>
<dbReference type="NCBIfam" id="TIGR02956">
    <property type="entry name" value="TMAO_torS"/>
    <property type="match status" value="1"/>
</dbReference>
<dbReference type="FunFam" id="1.10.287.130:FF:000002">
    <property type="entry name" value="Two-component osmosensing histidine kinase"/>
    <property type="match status" value="1"/>
</dbReference>
<dbReference type="InterPro" id="IPR036641">
    <property type="entry name" value="HPT_dom_sf"/>
</dbReference>
<dbReference type="Pfam" id="PF00512">
    <property type="entry name" value="HisKA"/>
    <property type="match status" value="1"/>
</dbReference>
<dbReference type="Gene3D" id="1.20.58.920">
    <property type="match status" value="1"/>
</dbReference>
<dbReference type="Gene3D" id="1.20.120.160">
    <property type="entry name" value="HPT domain"/>
    <property type="match status" value="1"/>
</dbReference>
<evidence type="ECO:0000256" key="11">
    <source>
        <dbReference type="ARBA" id="ARBA00022840"/>
    </source>
</evidence>
<evidence type="ECO:0000256" key="20">
    <source>
        <dbReference type="SAM" id="Phobius"/>
    </source>
</evidence>
<dbReference type="Pfam" id="PF02518">
    <property type="entry name" value="HATPase_c"/>
    <property type="match status" value="1"/>
</dbReference>
<dbReference type="GO" id="GO:0000155">
    <property type="term" value="F:phosphorelay sensor kinase activity"/>
    <property type="evidence" value="ECO:0007669"/>
    <property type="project" value="InterPro"/>
</dbReference>
<dbReference type="SUPFAM" id="SSF52172">
    <property type="entry name" value="CheY-like"/>
    <property type="match status" value="1"/>
</dbReference>
<comment type="catalytic activity">
    <reaction evidence="1">
        <text>ATP + protein L-histidine = ADP + protein N-phospho-L-histidine.</text>
        <dbReference type="EC" id="2.7.13.3"/>
    </reaction>
</comment>
<proteinExistence type="predicted"/>
<evidence type="ECO:0000256" key="4">
    <source>
        <dbReference type="ARBA" id="ARBA00022475"/>
    </source>
</evidence>
<evidence type="ECO:0000256" key="10">
    <source>
        <dbReference type="ARBA" id="ARBA00022801"/>
    </source>
</evidence>
<organism evidence="25 26">
    <name type="scientific">Vibrio sagamiensis NBRC 104589</name>
    <dbReference type="NCBI Taxonomy" id="1219064"/>
    <lineage>
        <taxon>Bacteria</taxon>
        <taxon>Pseudomonadati</taxon>
        <taxon>Pseudomonadota</taxon>
        <taxon>Gammaproteobacteria</taxon>
        <taxon>Vibrionales</taxon>
        <taxon>Vibrionaceae</taxon>
        <taxon>Vibrio</taxon>
    </lineage>
</organism>
<dbReference type="InterPro" id="IPR005467">
    <property type="entry name" value="His_kinase_dom"/>
</dbReference>
<evidence type="ECO:0000256" key="1">
    <source>
        <dbReference type="ARBA" id="ARBA00000085"/>
    </source>
</evidence>
<feature type="coiled-coil region" evidence="19">
    <location>
        <begin position="413"/>
        <end position="469"/>
    </location>
</feature>
<evidence type="ECO:0000256" key="2">
    <source>
        <dbReference type="ARBA" id="ARBA00004651"/>
    </source>
</evidence>
<evidence type="ECO:0000256" key="7">
    <source>
        <dbReference type="ARBA" id="ARBA00022692"/>
    </source>
</evidence>
<evidence type="ECO:0000313" key="25">
    <source>
        <dbReference type="EMBL" id="GEM75777.1"/>
    </source>
</evidence>
<dbReference type="InterPro" id="IPR003661">
    <property type="entry name" value="HisK_dim/P_dom"/>
</dbReference>
<keyword evidence="8" id="KW-0547">Nucleotide-binding</keyword>
<comment type="subunit">
    <text evidence="15">At low DSF concentrations, interacts with RpfF.</text>
</comment>
<gene>
    <name evidence="25" type="ORF">VSA01S_18890</name>
</gene>
<dbReference type="CDD" id="cd00082">
    <property type="entry name" value="HisKA"/>
    <property type="match status" value="1"/>
</dbReference>
<keyword evidence="7 20" id="KW-0812">Transmembrane</keyword>
<evidence type="ECO:0000259" key="21">
    <source>
        <dbReference type="PROSITE" id="PS50109"/>
    </source>
</evidence>
<comment type="caution">
    <text evidence="25">The sequence shown here is derived from an EMBL/GenBank/DDBJ whole genome shotgun (WGS) entry which is preliminary data.</text>
</comment>
<dbReference type="InterPro" id="IPR014302">
    <property type="entry name" value="Sig_transdc_His_kinase_TorS"/>
</dbReference>
<feature type="transmembrane region" description="Helical" evidence="20">
    <location>
        <begin position="334"/>
        <end position="355"/>
    </location>
</feature>
<feature type="domain" description="HPt" evidence="24">
    <location>
        <begin position="895"/>
        <end position="990"/>
    </location>
</feature>
<dbReference type="PROSITE" id="PS50885">
    <property type="entry name" value="HAMP"/>
    <property type="match status" value="1"/>
</dbReference>
<comment type="subcellular location">
    <subcellularLocation>
        <location evidence="2">Cell membrane</location>
        <topology evidence="2">Multi-pass membrane protein</topology>
    </subcellularLocation>
</comment>
<dbReference type="InterPro" id="IPR011006">
    <property type="entry name" value="CheY-like_superfamily"/>
</dbReference>
<evidence type="ECO:0000256" key="5">
    <source>
        <dbReference type="ARBA" id="ARBA00022553"/>
    </source>
</evidence>
<dbReference type="InterPro" id="IPR004358">
    <property type="entry name" value="Sig_transdc_His_kin-like_C"/>
</dbReference>
<evidence type="ECO:0000256" key="13">
    <source>
        <dbReference type="ARBA" id="ARBA00023012"/>
    </source>
</evidence>
<dbReference type="PROSITE" id="PS50110">
    <property type="entry name" value="RESPONSE_REGULATORY"/>
    <property type="match status" value="1"/>
</dbReference>
<keyword evidence="13" id="KW-0902">Two-component regulatory system</keyword>
<keyword evidence="12 20" id="KW-1133">Transmembrane helix</keyword>
<evidence type="ECO:0000256" key="18">
    <source>
        <dbReference type="PROSITE-ProRule" id="PRU00169"/>
    </source>
</evidence>
<evidence type="ECO:0000259" key="22">
    <source>
        <dbReference type="PROSITE" id="PS50110"/>
    </source>
</evidence>
<dbReference type="SUPFAM" id="SSF55874">
    <property type="entry name" value="ATPase domain of HSP90 chaperone/DNA topoisomerase II/histidine kinase"/>
    <property type="match status" value="1"/>
</dbReference>
<dbReference type="PANTHER" id="PTHR45339:SF1">
    <property type="entry name" value="HYBRID SIGNAL TRANSDUCTION HISTIDINE KINASE J"/>
    <property type="match status" value="1"/>
</dbReference>
<keyword evidence="5 18" id="KW-0597">Phosphoprotein</keyword>
<keyword evidence="11" id="KW-0067">ATP-binding</keyword>
<keyword evidence="9 25" id="KW-0418">Kinase</keyword>
<evidence type="ECO:0000259" key="23">
    <source>
        <dbReference type="PROSITE" id="PS50885"/>
    </source>
</evidence>
<dbReference type="CDD" id="cd16172">
    <property type="entry name" value="TorS_sensor_domain"/>
    <property type="match status" value="1"/>
</dbReference>
<dbReference type="InterPro" id="IPR038188">
    <property type="entry name" value="TorS_sensor_sf"/>
</dbReference>
<evidence type="ECO:0000256" key="9">
    <source>
        <dbReference type="ARBA" id="ARBA00022777"/>
    </source>
</evidence>
<dbReference type="RefSeq" id="WP_039980891.1">
    <property type="nucleotide sequence ID" value="NZ_BAOJ01000047.1"/>
</dbReference>
<dbReference type="Pfam" id="PF00072">
    <property type="entry name" value="Response_reg"/>
    <property type="match status" value="1"/>
</dbReference>
<feature type="domain" description="HAMP" evidence="23">
    <location>
        <begin position="360"/>
        <end position="412"/>
    </location>
</feature>
<keyword evidence="4" id="KW-1003">Cell membrane</keyword>
<evidence type="ECO:0000256" key="6">
    <source>
        <dbReference type="ARBA" id="ARBA00022679"/>
    </source>
</evidence>
<evidence type="ECO:0000259" key="24">
    <source>
        <dbReference type="PROSITE" id="PS50894"/>
    </source>
</evidence>
<dbReference type="PRINTS" id="PR00344">
    <property type="entry name" value="BCTRLSENSOR"/>
</dbReference>
<dbReference type="SMART" id="SM00073">
    <property type="entry name" value="HPT"/>
    <property type="match status" value="1"/>
</dbReference>
<accession>A0A511QF11</accession>
<dbReference type="InterPro" id="IPR036097">
    <property type="entry name" value="HisK_dim/P_sf"/>
</dbReference>
<feature type="modified residue" description="Phosphohistidine" evidence="17">
    <location>
        <position position="934"/>
    </location>
</feature>
<dbReference type="Gene3D" id="3.30.565.10">
    <property type="entry name" value="Histidine kinase-like ATPase, C-terminal domain"/>
    <property type="match status" value="1"/>
</dbReference>
<keyword evidence="10" id="KW-0378">Hydrolase</keyword>
<dbReference type="Gene3D" id="3.40.50.2300">
    <property type="match status" value="1"/>
</dbReference>
<dbReference type="SMART" id="SM00388">
    <property type="entry name" value="HisKA"/>
    <property type="match status" value="1"/>
</dbReference>
<dbReference type="CDD" id="cd17546">
    <property type="entry name" value="REC_hyHK_CKI1_RcsC-like"/>
    <property type="match status" value="1"/>
</dbReference>
<dbReference type="CDD" id="cd00088">
    <property type="entry name" value="HPT"/>
    <property type="match status" value="1"/>
</dbReference>
<dbReference type="FunFam" id="3.30.565.10:FF:000010">
    <property type="entry name" value="Sensor histidine kinase RcsC"/>
    <property type="match status" value="1"/>
</dbReference>
<dbReference type="EC" id="2.7.13.3" evidence="3"/>
<evidence type="ECO:0000256" key="15">
    <source>
        <dbReference type="ARBA" id="ARBA00064003"/>
    </source>
</evidence>
<dbReference type="PROSITE" id="PS50894">
    <property type="entry name" value="HPT"/>
    <property type="match status" value="1"/>
</dbReference>
<dbReference type="PROSITE" id="PS50109">
    <property type="entry name" value="HIS_KIN"/>
    <property type="match status" value="1"/>
</dbReference>
<dbReference type="InterPro" id="IPR003594">
    <property type="entry name" value="HATPase_dom"/>
</dbReference>
<keyword evidence="19" id="KW-0175">Coiled coil</keyword>
<dbReference type="InterPro" id="IPR008207">
    <property type="entry name" value="Sig_transdc_His_kin_Hpt_dom"/>
</dbReference>
<sequence length="992" mass="110482">MLLATANIGRKLLLSYMAMAMLVMVSALIGVSGFSLVAKTEKNVVDSAIPAMMEARQVSELSARIISSVQMLSSAKNEKERQDAGHNLFAQLELLLSHIEELGDESFDFALVKTLEKNVQNIINNLAELGISVERKLWLSKERSVFINEMRVLAKELEQLTRTQVQNTATISVANVTHIYELLNKKNTEEIYQALDNLVEVDLDLAERLHELHLLAYKILNQIEEANTLKDEQQIKAAQSQYEKNLKIMDRRVMAVENPTRSEQMAEILSELSKRQLVYAILKRQFDNEEHANNLMQQTLTLFTELNNTVNKLVDDANKTTLVAADDLTNTLKFAQWSLTLISIIGLVIVFIILWKVVYVSVIKRLTEYSAALLSVARGNLAVELEIKGNDELAHMGRAIITARNTAKAFKVVAESEARAKRELQEHKAALEELIEQRTSELKLANYRLNEEVLNHAKARNAAEQANRAKSAFLATISHEIRTPMNGVLGTARLLIDSGLNSIQERYAEVINRSGKNLLAILNDVLDYSKIEAGHLEIRNLGFDLHQMIEDTYQLMSSRAQEKSLMFTYHIEDNVGQYWKGDVIRLSQVLNNLVGNAIKFTEQGKINIQVQLNPKSCSEVLFEVIDTGIGIAHIEQKNLFDPFTQAEGGANQMGGTGLGLAISRRIIQAIGGELNLESARGVGSRFWFSVPLEVSEPIETGTTTHSNEFIRAKVLLVEDNPVNRLVAEGFLLSLNHEVVMAENGAQAEDIIMAEAFDIALVDINLPDCNGSDLIHRLRDIDLKRKGGSTSSSIPMVAVSAQVFAEEVENYLNSGFDGYLPKPVEKEALASLIFSMLEGKPLLLPQEKPPVNEEGNTCAYLVPTTLGSALGKPVGKEQMKMLINPEVVKADMQILGQTKMQHIIELFEESSVETLDELEHMLAKKQPIIIKDLAHKLKGSAGSLGLQVLMDYCQYIEAADEPLAAYLETKNDLRDLFNQSLLELKALLKSTPK</sequence>
<dbReference type="InterPro" id="IPR001789">
    <property type="entry name" value="Sig_transdc_resp-reg_receiver"/>
</dbReference>
<dbReference type="InterPro" id="IPR003660">
    <property type="entry name" value="HAMP_dom"/>
</dbReference>
<dbReference type="GO" id="GO:0005886">
    <property type="term" value="C:plasma membrane"/>
    <property type="evidence" value="ECO:0007669"/>
    <property type="project" value="UniProtKB-SubCell"/>
</dbReference>
<dbReference type="Gene3D" id="1.10.287.130">
    <property type="match status" value="1"/>
</dbReference>
<feature type="transmembrane region" description="Helical" evidence="20">
    <location>
        <begin position="12"/>
        <end position="37"/>
    </location>
</feature>
<dbReference type="EMBL" id="BJXJ01000016">
    <property type="protein sequence ID" value="GEM75777.1"/>
    <property type="molecule type" value="Genomic_DNA"/>
</dbReference>
<evidence type="ECO:0000256" key="12">
    <source>
        <dbReference type="ARBA" id="ARBA00022989"/>
    </source>
</evidence>
<evidence type="ECO:0000256" key="14">
    <source>
        <dbReference type="ARBA" id="ARBA00023136"/>
    </source>
</evidence>